<evidence type="ECO:0000313" key="2">
    <source>
        <dbReference type="Proteomes" id="UP000078512"/>
    </source>
</evidence>
<keyword evidence="2" id="KW-1185">Reference proteome</keyword>
<dbReference type="STRING" id="1314771.A0A197JKD3"/>
<organism evidence="1 2">
    <name type="scientific">Linnemannia elongata AG-77</name>
    <dbReference type="NCBI Taxonomy" id="1314771"/>
    <lineage>
        <taxon>Eukaryota</taxon>
        <taxon>Fungi</taxon>
        <taxon>Fungi incertae sedis</taxon>
        <taxon>Mucoromycota</taxon>
        <taxon>Mortierellomycotina</taxon>
        <taxon>Mortierellomycetes</taxon>
        <taxon>Mortierellales</taxon>
        <taxon>Mortierellaceae</taxon>
        <taxon>Linnemannia</taxon>
    </lineage>
</organism>
<evidence type="ECO:0000313" key="1">
    <source>
        <dbReference type="EMBL" id="OAQ24819.1"/>
    </source>
</evidence>
<accession>A0A197JKD3</accession>
<proteinExistence type="predicted"/>
<protein>
    <submittedName>
        <fullName evidence="1">Uncharacterized protein</fullName>
    </submittedName>
</protein>
<name>A0A197JKD3_9FUNG</name>
<gene>
    <name evidence="1" type="ORF">K457DRAFT_141634</name>
</gene>
<dbReference type="OrthoDB" id="661148at2759"/>
<dbReference type="Proteomes" id="UP000078512">
    <property type="component" value="Unassembled WGS sequence"/>
</dbReference>
<dbReference type="AlphaFoldDB" id="A0A197JKD3"/>
<reference evidence="1 2" key="1">
    <citation type="submission" date="2016-05" db="EMBL/GenBank/DDBJ databases">
        <title>Genome sequencing reveals origins of a unique bacterial endosymbiosis in the earliest lineages of terrestrial Fungi.</title>
        <authorList>
            <consortium name="DOE Joint Genome Institute"/>
            <person name="Uehling J."/>
            <person name="Gryganskyi A."/>
            <person name="Hameed K."/>
            <person name="Tschaplinski T."/>
            <person name="Misztal P."/>
            <person name="Wu S."/>
            <person name="Desiro A."/>
            <person name="Vande Pol N."/>
            <person name="Du Z.-Y."/>
            <person name="Zienkiewicz A."/>
            <person name="Zienkiewicz K."/>
            <person name="Morin E."/>
            <person name="Tisserant E."/>
            <person name="Splivallo R."/>
            <person name="Hainaut M."/>
            <person name="Henrissat B."/>
            <person name="Ohm R."/>
            <person name="Kuo A."/>
            <person name="Yan J."/>
            <person name="Lipzen A."/>
            <person name="Nolan M."/>
            <person name="Labutti K."/>
            <person name="Barry K."/>
            <person name="Goldstein A."/>
            <person name="Labbe J."/>
            <person name="Schadt C."/>
            <person name="Tuskan G."/>
            <person name="Grigoriev I."/>
            <person name="Martin F."/>
            <person name="Vilgalys R."/>
            <person name="Bonito G."/>
        </authorList>
    </citation>
    <scope>NUCLEOTIDE SEQUENCE [LARGE SCALE GENOMIC DNA]</scope>
    <source>
        <strain evidence="1 2">AG-77</strain>
    </source>
</reference>
<sequence length="169" mass="18901">MKALLLFFSPPEHAQVNRQVSFVYFSIAFLALSIETVFTAHGPSVTPAGLLAYLRSEIMSDPEESGFLCFKMANKAMRLKHRFTRSQFPPVAEPKAEELQAYIEASFKKALKDVGWYSAAVHDEALEAVKTRIALEQMGEENAQDLISSRICYSCYRNPCICLGGLDLI</sequence>
<dbReference type="EMBL" id="KV442087">
    <property type="protein sequence ID" value="OAQ24819.1"/>
    <property type="molecule type" value="Genomic_DNA"/>
</dbReference>